<reference evidence="3 4" key="1">
    <citation type="submission" date="2015-04" db="EMBL/GenBank/DDBJ databases">
        <title>Complete genome sequence of Schizopora paradoxa KUC8140, a cosmopolitan wood degrader in East Asia.</title>
        <authorList>
            <consortium name="DOE Joint Genome Institute"/>
            <person name="Min B."/>
            <person name="Park H."/>
            <person name="Jang Y."/>
            <person name="Kim J.-J."/>
            <person name="Kim K.H."/>
            <person name="Pangilinan J."/>
            <person name="Lipzen A."/>
            <person name="Riley R."/>
            <person name="Grigoriev I.V."/>
            <person name="Spatafora J.W."/>
            <person name="Choi I.-G."/>
        </authorList>
    </citation>
    <scope>NUCLEOTIDE SEQUENCE [LARGE SCALE GENOMIC DNA]</scope>
    <source>
        <strain evidence="3 4">KUC8140</strain>
    </source>
</reference>
<dbReference type="GO" id="GO:0005774">
    <property type="term" value="C:vacuolar membrane"/>
    <property type="evidence" value="ECO:0007669"/>
    <property type="project" value="TreeGrafter"/>
</dbReference>
<feature type="compositionally biased region" description="Low complexity" evidence="2">
    <location>
        <begin position="574"/>
        <end position="587"/>
    </location>
</feature>
<accession>A0A0H2RIW7</accession>
<dbReference type="Proteomes" id="UP000053477">
    <property type="component" value="Unassembled WGS sequence"/>
</dbReference>
<feature type="compositionally biased region" description="Polar residues" evidence="2">
    <location>
        <begin position="606"/>
        <end position="623"/>
    </location>
</feature>
<feature type="compositionally biased region" description="Low complexity" evidence="2">
    <location>
        <begin position="71"/>
        <end position="80"/>
    </location>
</feature>
<comment type="similarity">
    <text evidence="1">Belongs to the NPR2 family.</text>
</comment>
<dbReference type="InParanoid" id="A0A0H2RIW7"/>
<feature type="region of interest" description="Disordered" evidence="2">
    <location>
        <begin position="506"/>
        <end position="528"/>
    </location>
</feature>
<name>A0A0H2RIW7_9AGAM</name>
<gene>
    <name evidence="3" type="ORF">SCHPADRAFT_915867</name>
</gene>
<evidence type="ECO:0000313" key="4">
    <source>
        <dbReference type="Proteomes" id="UP000053477"/>
    </source>
</evidence>
<evidence type="ECO:0000313" key="3">
    <source>
        <dbReference type="EMBL" id="KLO11895.1"/>
    </source>
</evidence>
<feature type="region of interest" description="Disordered" evidence="2">
    <location>
        <begin position="44"/>
        <end position="94"/>
    </location>
</feature>
<dbReference type="Pfam" id="PF06218">
    <property type="entry name" value="NPR2"/>
    <property type="match status" value="1"/>
</dbReference>
<feature type="region of interest" description="Disordered" evidence="2">
    <location>
        <begin position="571"/>
        <end position="625"/>
    </location>
</feature>
<dbReference type="PANTHER" id="PTHR12991:SF10">
    <property type="entry name" value="GATOR COMPLEX PROTEIN NPRL2"/>
    <property type="match status" value="1"/>
</dbReference>
<dbReference type="GO" id="GO:1904262">
    <property type="term" value="P:negative regulation of TORC1 signaling"/>
    <property type="evidence" value="ECO:0007669"/>
    <property type="project" value="TreeGrafter"/>
</dbReference>
<dbReference type="InterPro" id="IPR009348">
    <property type="entry name" value="NPR2-like"/>
</dbReference>
<feature type="compositionally biased region" description="Low complexity" evidence="2">
    <location>
        <begin position="47"/>
        <end position="60"/>
    </location>
</feature>
<dbReference type="STRING" id="27342.A0A0H2RIW7"/>
<dbReference type="GO" id="GO:1990130">
    <property type="term" value="C:GATOR1 complex"/>
    <property type="evidence" value="ECO:0007669"/>
    <property type="project" value="TreeGrafter"/>
</dbReference>
<dbReference type="PANTHER" id="PTHR12991">
    <property type="entry name" value="NITROGEN PERMEASE REGULATOR 2/TUMOR SUPPRESSOR CANDIDATE 4"/>
    <property type="match status" value="1"/>
</dbReference>
<sequence length="676" mass="75498">MNSEGTSFLPRILSVFYAVFHNKGGTNIVYQVPEGLISTAGQPEALSSAAGSPSSGQHHSTNNSAARVTLSRDSSSSHNSRLADSRETFSSSAQKRNSSAQRVLFKFEDISRYVIPPRPLCGRLVTCATRRYRIIGFPVELYNEDRYERNFFRYNVCFVFDREADLSCYEPIVRKIGRVLTACEEESLFLSSPETSHSIHAILEQLYEDLNSYSETSIPIDKFNSIELKIFPFYPNPPPVHDWSVPVALINLKKRIEDNWDLTMTKVCQYIDGTNHVKRIAYLADCDVELTRSAISHLLYYQVIMTIDIFQYSNMYTLCRSIEWLADETHVREECGPYVTRRDREVSSWADLLHLYSRLKAGITIYEWMQEYDVHRHGIDPRRFVSFGVIKGFLRRVHRWPVLLPEKDRKSPTVGRRRGRSLNMSISSVIVNSGGSASPTNVLSETAFHLNGSSTRISDNTSSATNGLARTISHGDQRAILTSPVRRGSHAEKYLEQFRKEIDAAKSGGAMAGQRDSTSGMVSTSPRTTRFVRPHHQQVQAAAQDSIDGVMGGRRYSLQQPMVTQIHTAGGLQPSNSLSGPFNSSSGDLLENASGLATPTRPRLSRSPSAQTIGVSQGQQSLQVPPGLKDLLDGTRHSDELGVQFEAGWPLLEKYLVAIGGGRGDGDFGRVEIIYR</sequence>
<evidence type="ECO:0000256" key="2">
    <source>
        <dbReference type="SAM" id="MobiDB-lite"/>
    </source>
</evidence>
<evidence type="ECO:0000256" key="1">
    <source>
        <dbReference type="ARBA" id="ARBA00008433"/>
    </source>
</evidence>
<dbReference type="GO" id="GO:0005096">
    <property type="term" value="F:GTPase activator activity"/>
    <property type="evidence" value="ECO:0007669"/>
    <property type="project" value="TreeGrafter"/>
</dbReference>
<dbReference type="OrthoDB" id="338854at2759"/>
<dbReference type="EMBL" id="KQ085990">
    <property type="protein sequence ID" value="KLO11895.1"/>
    <property type="molecule type" value="Genomic_DNA"/>
</dbReference>
<keyword evidence="4" id="KW-1185">Reference proteome</keyword>
<proteinExistence type="inferred from homology"/>
<dbReference type="GO" id="GO:0010508">
    <property type="term" value="P:positive regulation of autophagy"/>
    <property type="evidence" value="ECO:0007669"/>
    <property type="project" value="TreeGrafter"/>
</dbReference>
<dbReference type="AlphaFoldDB" id="A0A0H2RIW7"/>
<organism evidence="3 4">
    <name type="scientific">Schizopora paradoxa</name>
    <dbReference type="NCBI Taxonomy" id="27342"/>
    <lineage>
        <taxon>Eukaryota</taxon>
        <taxon>Fungi</taxon>
        <taxon>Dikarya</taxon>
        <taxon>Basidiomycota</taxon>
        <taxon>Agaricomycotina</taxon>
        <taxon>Agaricomycetes</taxon>
        <taxon>Hymenochaetales</taxon>
        <taxon>Schizoporaceae</taxon>
        <taxon>Schizopora</taxon>
    </lineage>
</organism>
<protein>
    <submittedName>
        <fullName evidence="3">NPR2-domain-containing protein</fullName>
    </submittedName>
</protein>
<feature type="compositionally biased region" description="Polar residues" evidence="2">
    <location>
        <begin position="515"/>
        <end position="528"/>
    </location>
</feature>